<dbReference type="Pfam" id="PF01899">
    <property type="entry name" value="MNHE"/>
    <property type="match status" value="1"/>
</dbReference>
<sequence>MLAPYVSLFLFLSLAWWVLSGMPQPLMLALGLLSVFLTLLISFRLRLVDWESHPVHLLNRLPGFWLRLFTRIVLANIDVLLRILGLRAIDPAVLKLPLPYRKDLSKAAYANAITLTPGTASIELTQRYLRVHALSASHSKELVQGQIARLVGNLNRESE</sequence>
<reference evidence="8" key="1">
    <citation type="submission" date="2021-03" db="EMBL/GenBank/DDBJ databases">
        <title>novel species isolated from a fishpond in China.</title>
        <authorList>
            <person name="Lu H."/>
            <person name="Cai Z."/>
        </authorList>
    </citation>
    <scope>NUCLEOTIDE SEQUENCE</scope>
    <source>
        <strain evidence="8">JCM 30855</strain>
    </source>
</reference>
<evidence type="ECO:0000256" key="2">
    <source>
        <dbReference type="ARBA" id="ARBA00006228"/>
    </source>
</evidence>
<comment type="similarity">
    <text evidence="2">Belongs to the CPA3 antiporters (TC 2.A.63) subunit E family.</text>
</comment>
<dbReference type="EMBL" id="JAFKCV010000003">
    <property type="protein sequence ID" value="MBN7825016.1"/>
    <property type="molecule type" value="Genomic_DNA"/>
</dbReference>
<feature type="transmembrane region" description="Helical" evidence="7">
    <location>
        <begin position="25"/>
        <end position="43"/>
    </location>
</feature>
<name>A0A939IR14_9ALTE</name>
<dbReference type="PANTHER" id="PTHR34584">
    <property type="entry name" value="NA(+)/H(+) ANTIPORTER SUBUNIT E1"/>
    <property type="match status" value="1"/>
</dbReference>
<dbReference type="Proteomes" id="UP000664654">
    <property type="component" value="Unassembled WGS sequence"/>
</dbReference>
<gene>
    <name evidence="8" type="ORF">J0A66_07255</name>
</gene>
<keyword evidence="4 7" id="KW-0812">Transmembrane</keyword>
<evidence type="ECO:0000256" key="1">
    <source>
        <dbReference type="ARBA" id="ARBA00004651"/>
    </source>
</evidence>
<dbReference type="RefSeq" id="WP_206573123.1">
    <property type="nucleotide sequence ID" value="NZ_JAFKCV010000003.1"/>
</dbReference>
<evidence type="ECO:0000256" key="6">
    <source>
        <dbReference type="ARBA" id="ARBA00023136"/>
    </source>
</evidence>
<protein>
    <submittedName>
        <fullName evidence="8">Na+/H+ antiporter subunit E</fullName>
    </submittedName>
</protein>
<evidence type="ECO:0000313" key="9">
    <source>
        <dbReference type="Proteomes" id="UP000664654"/>
    </source>
</evidence>
<evidence type="ECO:0000256" key="7">
    <source>
        <dbReference type="SAM" id="Phobius"/>
    </source>
</evidence>
<evidence type="ECO:0000256" key="5">
    <source>
        <dbReference type="ARBA" id="ARBA00022989"/>
    </source>
</evidence>
<feature type="transmembrane region" description="Helical" evidence="7">
    <location>
        <begin position="64"/>
        <end position="85"/>
    </location>
</feature>
<keyword evidence="5 7" id="KW-1133">Transmembrane helix</keyword>
<comment type="caution">
    <text evidence="8">The sequence shown here is derived from an EMBL/GenBank/DDBJ whole genome shotgun (WGS) entry which is preliminary data.</text>
</comment>
<evidence type="ECO:0000256" key="3">
    <source>
        <dbReference type="ARBA" id="ARBA00022475"/>
    </source>
</evidence>
<dbReference type="GO" id="GO:0005886">
    <property type="term" value="C:plasma membrane"/>
    <property type="evidence" value="ECO:0007669"/>
    <property type="project" value="UniProtKB-SubCell"/>
</dbReference>
<keyword evidence="3" id="KW-1003">Cell membrane</keyword>
<evidence type="ECO:0000256" key="4">
    <source>
        <dbReference type="ARBA" id="ARBA00022692"/>
    </source>
</evidence>
<dbReference type="PANTHER" id="PTHR34584:SF1">
    <property type="entry name" value="NA(+)_H(+) ANTIPORTER SUBUNIT E1"/>
    <property type="match status" value="1"/>
</dbReference>
<dbReference type="InterPro" id="IPR002758">
    <property type="entry name" value="Cation_antiport_E"/>
</dbReference>
<evidence type="ECO:0000313" key="8">
    <source>
        <dbReference type="EMBL" id="MBN7825016.1"/>
    </source>
</evidence>
<dbReference type="AlphaFoldDB" id="A0A939IR14"/>
<accession>A0A939IR14</accession>
<comment type="subcellular location">
    <subcellularLocation>
        <location evidence="1">Cell membrane</location>
        <topology evidence="1">Multi-pass membrane protein</topology>
    </subcellularLocation>
</comment>
<keyword evidence="6 7" id="KW-0472">Membrane</keyword>
<organism evidence="8 9">
    <name type="scientific">Bowmanella dokdonensis</name>
    <dbReference type="NCBI Taxonomy" id="751969"/>
    <lineage>
        <taxon>Bacteria</taxon>
        <taxon>Pseudomonadati</taxon>
        <taxon>Pseudomonadota</taxon>
        <taxon>Gammaproteobacteria</taxon>
        <taxon>Alteromonadales</taxon>
        <taxon>Alteromonadaceae</taxon>
        <taxon>Bowmanella</taxon>
    </lineage>
</organism>
<keyword evidence="9" id="KW-1185">Reference proteome</keyword>
<proteinExistence type="inferred from homology"/>
<dbReference type="GO" id="GO:0008324">
    <property type="term" value="F:monoatomic cation transmembrane transporter activity"/>
    <property type="evidence" value="ECO:0007669"/>
    <property type="project" value="InterPro"/>
</dbReference>